<dbReference type="InterPro" id="IPR005546">
    <property type="entry name" value="Autotransporte_beta"/>
</dbReference>
<proteinExistence type="predicted"/>
<dbReference type="Pfam" id="PF03797">
    <property type="entry name" value="Autotransporter"/>
    <property type="match status" value="1"/>
</dbReference>
<protein>
    <submittedName>
        <fullName evidence="4">IgA-specific metalloendopeptidase</fullName>
        <ecNumber evidence="4">3.4.24.13</ecNumber>
    </submittedName>
</protein>
<dbReference type="Gene3D" id="2.160.20.20">
    <property type="match status" value="1"/>
</dbReference>
<dbReference type="Pfam" id="PF03212">
    <property type="entry name" value="Pertactin"/>
    <property type="match status" value="1"/>
</dbReference>
<keyword evidence="5" id="KW-1185">Reference proteome</keyword>
<reference evidence="4 5" key="1">
    <citation type="submission" date="2018-06" db="EMBL/GenBank/DDBJ databases">
        <authorList>
            <consortium name="Pathogen Informatics"/>
            <person name="Doyle S."/>
        </authorList>
    </citation>
    <scope>NUCLEOTIDE SEQUENCE [LARGE SCALE GENOMIC DNA]</scope>
    <source>
        <strain evidence="4 5">NCTC10295</strain>
    </source>
</reference>
<dbReference type="RefSeq" id="WP_066078815.1">
    <property type="nucleotide sequence ID" value="NZ_CP181246.1"/>
</dbReference>
<dbReference type="CDD" id="cd01343">
    <property type="entry name" value="PL1_Passenger_AT"/>
    <property type="match status" value="1"/>
</dbReference>
<dbReference type="GO" id="GO:0019867">
    <property type="term" value="C:outer membrane"/>
    <property type="evidence" value="ECO:0007669"/>
    <property type="project" value="InterPro"/>
</dbReference>
<gene>
    <name evidence="4" type="primary">tibA</name>
    <name evidence="4" type="ORF">NCTC10295_01235</name>
</gene>
<dbReference type="PANTHER" id="PTHR12338:SF9">
    <property type="entry name" value="IMMUNOGLOBULIN A1 PROTEASE AUTOTRANSPORTER"/>
    <property type="match status" value="1"/>
</dbReference>
<dbReference type="EMBL" id="UGQS01000002">
    <property type="protein sequence ID" value="STZ76465.1"/>
    <property type="molecule type" value="Genomic_DNA"/>
</dbReference>
<feature type="chain" id="PRO_5016953663" evidence="2">
    <location>
        <begin position="28"/>
        <end position="905"/>
    </location>
</feature>
<evidence type="ECO:0000313" key="5">
    <source>
        <dbReference type="Proteomes" id="UP000254651"/>
    </source>
</evidence>
<feature type="domain" description="Autotransporter" evidence="3">
    <location>
        <begin position="652"/>
        <end position="905"/>
    </location>
</feature>
<dbReference type="GO" id="GO:0016787">
    <property type="term" value="F:hydrolase activity"/>
    <property type="evidence" value="ECO:0007669"/>
    <property type="project" value="UniProtKB-KW"/>
</dbReference>
<keyword evidence="2" id="KW-0732">Signal</keyword>
<dbReference type="InterPro" id="IPR036709">
    <property type="entry name" value="Autotransporte_beta_dom_sf"/>
</dbReference>
<evidence type="ECO:0000256" key="1">
    <source>
        <dbReference type="SAM" id="MobiDB-lite"/>
    </source>
</evidence>
<dbReference type="NCBIfam" id="TIGR01414">
    <property type="entry name" value="autotrans_barl"/>
    <property type="match status" value="1"/>
</dbReference>
<name>A0A378UGN4_BERDE</name>
<dbReference type="Proteomes" id="UP000254651">
    <property type="component" value="Unassembled WGS sequence"/>
</dbReference>
<dbReference type="InterPro" id="IPR006315">
    <property type="entry name" value="OM_autotransptr_brl_dom"/>
</dbReference>
<accession>A0A378UGN4</accession>
<evidence type="ECO:0000313" key="4">
    <source>
        <dbReference type="EMBL" id="STZ76465.1"/>
    </source>
</evidence>
<feature type="signal peptide" evidence="2">
    <location>
        <begin position="1"/>
        <end position="27"/>
    </location>
</feature>
<dbReference type="SUPFAM" id="SSF51126">
    <property type="entry name" value="Pectin lyase-like"/>
    <property type="match status" value="1"/>
</dbReference>
<feature type="region of interest" description="Disordered" evidence="1">
    <location>
        <begin position="538"/>
        <end position="572"/>
    </location>
</feature>
<dbReference type="PROSITE" id="PS51208">
    <property type="entry name" value="AUTOTRANSPORTER"/>
    <property type="match status" value="1"/>
</dbReference>
<organism evidence="4 5">
    <name type="scientific">Bergeriella denitrificans</name>
    <name type="common">Neisseria denitrificans</name>
    <dbReference type="NCBI Taxonomy" id="494"/>
    <lineage>
        <taxon>Bacteria</taxon>
        <taxon>Pseudomonadati</taxon>
        <taxon>Pseudomonadota</taxon>
        <taxon>Betaproteobacteria</taxon>
        <taxon>Neisseriales</taxon>
        <taxon>Neisseriaceae</taxon>
        <taxon>Bergeriella</taxon>
    </lineage>
</organism>
<dbReference type="EC" id="3.4.24.13" evidence="4"/>
<evidence type="ECO:0000256" key="2">
    <source>
        <dbReference type="SAM" id="SignalP"/>
    </source>
</evidence>
<dbReference type="Gene3D" id="2.40.128.130">
    <property type="entry name" value="Autotransporter beta-domain"/>
    <property type="match status" value="1"/>
</dbReference>
<dbReference type="InterPro" id="IPR004899">
    <property type="entry name" value="Pertactin_central"/>
</dbReference>
<dbReference type="AlphaFoldDB" id="A0A378UGN4"/>
<sequence>MNSKQKIKVSVLAVAAALASVSQSASAEISEFSCANPTGCRYVYNYGTGNAQWQFTDKNYAWLEAVNKREYTEDFWQDDIAPASNGLKVTIAPGTYQNPAADGPGFYKDTYSWAEDYHRSGGVLFGLQGNYANANQNSELNIPGTVEAALYNGYESADLISVFAANAKIEKGARLTIGKSYAELNNIDISEYFPNSDADEYESGTAISIRGDDGKRVALDNAADIILNGSGAQGIYADKADITTHDHTIELNGYYTTAIQPGYGSVITADNVRIIGAGSKAVAIVDGVGSRVTFSNGTIELTGDGSVAVAMGEDRPTTIDNSKISADRAIVSVGSGSRISQRISLNSSEVSGKSALLVLNPADIPDLPDWKGNLEITAANSRLHGETILNTQQAAVSSDRNVVLNLEKGSVWTLNGNSELDMLNIQDSTVKFDPTDGFHTLTINRNLSGNGTFDLNTDLAQQQGDKIVVKGRVAGKHTLNVSNTKTEIADAKLTLVETGSSGADAFVLGNEGQVVHAGKYQYALQQENQNWVLAAKTATEQPEPAPAPETEPAAEPSGTQPAPVPETAQPAADTGTSINVANAADSGASTPAISENTAVEQKDTAETTQTTAQPPYLLSAYVNNAVANVQAARHVLQQQRATLGSRLRAHQQHNRLNGLWLLGESSRSERKGGYIGGLDGISSGFKQNVRGWQMGYDYRFTRSYAGVMAGQNFSDIEYTGSGYSDGKLKAVSGGLYAGTSSENGWFGSADYRYTRFHADGQFEKDRFHTHSVSLAGGKQIALGGAWSLVPQAEVSISRLSSGRYHKAATIAETRAGADIQTAYALGGATLSSYAGAYYVGSHGNTDARFNADDFSIAHAGNRFAARAGVQAALSPSHILSAEIEAERGNRIRRAYQANIGYRYQW</sequence>
<evidence type="ECO:0000259" key="3">
    <source>
        <dbReference type="PROSITE" id="PS51208"/>
    </source>
</evidence>
<dbReference type="SUPFAM" id="SSF103515">
    <property type="entry name" value="Autotransporter"/>
    <property type="match status" value="1"/>
</dbReference>
<dbReference type="InterPro" id="IPR011050">
    <property type="entry name" value="Pectin_lyase_fold/virulence"/>
</dbReference>
<dbReference type="InterPro" id="IPR050909">
    <property type="entry name" value="Bact_Autotransporter_VF"/>
</dbReference>
<dbReference type="SMART" id="SM00869">
    <property type="entry name" value="Autotransporter"/>
    <property type="match status" value="1"/>
</dbReference>
<dbReference type="PANTHER" id="PTHR12338">
    <property type="entry name" value="AUTOTRANSPORTER"/>
    <property type="match status" value="1"/>
</dbReference>
<keyword evidence="4" id="KW-0378">Hydrolase</keyword>
<dbReference type="InterPro" id="IPR012332">
    <property type="entry name" value="Autotransporter_pectin_lyase_C"/>
</dbReference>